<reference evidence="1" key="1">
    <citation type="submission" date="2023-05" db="EMBL/GenBank/DDBJ databases">
        <authorList>
            <person name="Stuckert A."/>
        </authorList>
    </citation>
    <scope>NUCLEOTIDE SEQUENCE</scope>
</reference>
<proteinExistence type="predicted"/>
<gene>
    <name evidence="1" type="ORF">SPARVUS_LOCUS1173101</name>
</gene>
<sequence>MPVSASSSVQSVSAAYHCPLLQPISASQCCLSVPIGDVCQCLSVQSISTHHCHLSVLHISAHQ</sequence>
<organism evidence="1 2">
    <name type="scientific">Staurois parvus</name>
    <dbReference type="NCBI Taxonomy" id="386267"/>
    <lineage>
        <taxon>Eukaryota</taxon>
        <taxon>Metazoa</taxon>
        <taxon>Chordata</taxon>
        <taxon>Craniata</taxon>
        <taxon>Vertebrata</taxon>
        <taxon>Euteleostomi</taxon>
        <taxon>Amphibia</taxon>
        <taxon>Batrachia</taxon>
        <taxon>Anura</taxon>
        <taxon>Neobatrachia</taxon>
        <taxon>Ranoidea</taxon>
        <taxon>Ranidae</taxon>
        <taxon>Staurois</taxon>
    </lineage>
</organism>
<keyword evidence="2" id="KW-1185">Reference proteome</keyword>
<evidence type="ECO:0000313" key="2">
    <source>
        <dbReference type="Proteomes" id="UP001162483"/>
    </source>
</evidence>
<comment type="caution">
    <text evidence="1">The sequence shown here is derived from an EMBL/GenBank/DDBJ whole genome shotgun (WGS) entry which is preliminary data.</text>
</comment>
<name>A0ABN9AMD3_9NEOB</name>
<protein>
    <submittedName>
        <fullName evidence="1">Uncharacterized protein</fullName>
    </submittedName>
</protein>
<dbReference type="Proteomes" id="UP001162483">
    <property type="component" value="Unassembled WGS sequence"/>
</dbReference>
<dbReference type="EMBL" id="CATNWA010000523">
    <property type="protein sequence ID" value="CAI9537197.1"/>
    <property type="molecule type" value="Genomic_DNA"/>
</dbReference>
<evidence type="ECO:0000313" key="1">
    <source>
        <dbReference type="EMBL" id="CAI9537197.1"/>
    </source>
</evidence>
<accession>A0ABN9AMD3</accession>